<dbReference type="PANTHER" id="PTHR33473">
    <property type="entry name" value="ATP-DEPENDENT CLP PROTEASE ADAPTER PROTEIN CLPS1, CHLOROPLASTIC"/>
    <property type="match status" value="1"/>
</dbReference>
<keyword evidence="3" id="KW-0378">Hydrolase</keyword>
<dbReference type="OrthoDB" id="9796121at2"/>
<evidence type="ECO:0000259" key="2">
    <source>
        <dbReference type="Pfam" id="PF02617"/>
    </source>
</evidence>
<dbReference type="PANTHER" id="PTHR33473:SF19">
    <property type="entry name" value="ATP-DEPENDENT CLP PROTEASE ADAPTER PROTEIN CLPS"/>
    <property type="match status" value="1"/>
</dbReference>
<dbReference type="SUPFAM" id="SSF54736">
    <property type="entry name" value="ClpS-like"/>
    <property type="match status" value="1"/>
</dbReference>
<dbReference type="HAMAP" id="MF_00302">
    <property type="entry name" value="ClpS"/>
    <property type="match status" value="1"/>
</dbReference>
<comment type="caution">
    <text evidence="3">The sequence shown here is derived from an EMBL/GenBank/DDBJ whole genome shotgun (WGS) entry which is preliminary data.</text>
</comment>
<keyword evidence="3" id="KW-0645">Protease</keyword>
<dbReference type="InterPro" id="IPR014719">
    <property type="entry name" value="Ribosomal_bL12_C/ClpS-like"/>
</dbReference>
<accession>A0A2P8R1X4</accession>
<protein>
    <recommendedName>
        <fullName evidence="1">ATP-dependent Clp protease adapter protein ClpS</fullName>
    </recommendedName>
</protein>
<dbReference type="Gene3D" id="3.30.1390.10">
    <property type="match status" value="1"/>
</dbReference>
<reference evidence="4" key="1">
    <citation type="submission" date="2017-10" db="EMBL/GenBank/DDBJ databases">
        <title>Campylobacter species from seals.</title>
        <authorList>
            <person name="Gilbert M.J."/>
            <person name="Zomer A.L."/>
            <person name="Timmerman A.J."/>
            <person name="Duim B."/>
            <person name="Wagenaar J.A."/>
        </authorList>
    </citation>
    <scope>NUCLEOTIDE SEQUENCE [LARGE SCALE GENOMIC DNA]</scope>
    <source>
        <strain evidence="4">17S00004-5</strain>
    </source>
</reference>
<dbReference type="GO" id="GO:0006508">
    <property type="term" value="P:proteolysis"/>
    <property type="evidence" value="ECO:0007669"/>
    <property type="project" value="UniProtKB-UniRule"/>
</dbReference>
<sequence length="97" mass="11052">MPKQSETVEKTKFFIPKLYNVILHNDDKTTMDFVVDILIQIFNKSFDEAVETMLKIHNSGQAICGTYQKEIAISKQKAVLNSAKVANFPLQCTIEKE</sequence>
<comment type="function">
    <text evidence="1">Involved in the modulation of the specificity of the ClpAP-mediated ATP-dependent protein degradation.</text>
</comment>
<evidence type="ECO:0000256" key="1">
    <source>
        <dbReference type="HAMAP-Rule" id="MF_00302"/>
    </source>
</evidence>
<dbReference type="InterPro" id="IPR003769">
    <property type="entry name" value="ClpS_core"/>
</dbReference>
<dbReference type="GO" id="GO:0030163">
    <property type="term" value="P:protein catabolic process"/>
    <property type="evidence" value="ECO:0007669"/>
    <property type="project" value="InterPro"/>
</dbReference>
<dbReference type="RefSeq" id="WP_106870009.1">
    <property type="nucleotide sequence ID" value="NZ_CP053841.1"/>
</dbReference>
<keyword evidence="4" id="KW-1185">Reference proteome</keyword>
<comment type="similarity">
    <text evidence="1">Belongs to the ClpS family.</text>
</comment>
<organism evidence="3 4">
    <name type="scientific">Campylobacter blaseri</name>
    <dbReference type="NCBI Taxonomy" id="2042961"/>
    <lineage>
        <taxon>Bacteria</taxon>
        <taxon>Pseudomonadati</taxon>
        <taxon>Campylobacterota</taxon>
        <taxon>Epsilonproteobacteria</taxon>
        <taxon>Campylobacterales</taxon>
        <taxon>Campylobacteraceae</taxon>
        <taxon>Campylobacter</taxon>
    </lineage>
</organism>
<dbReference type="Pfam" id="PF02617">
    <property type="entry name" value="ClpS"/>
    <property type="match status" value="1"/>
</dbReference>
<feature type="domain" description="Adaptor protein ClpS core" evidence="2">
    <location>
        <begin position="16"/>
        <end position="93"/>
    </location>
</feature>
<dbReference type="GO" id="GO:0008233">
    <property type="term" value="F:peptidase activity"/>
    <property type="evidence" value="ECO:0007669"/>
    <property type="project" value="UniProtKB-KW"/>
</dbReference>
<gene>
    <name evidence="1" type="primary">clpS</name>
    <name evidence="3" type="ORF">CQ405_01850</name>
</gene>
<comment type="subunit">
    <text evidence="1">Binds to the N-terminal domain of the chaperone ClpA.</text>
</comment>
<evidence type="ECO:0000313" key="4">
    <source>
        <dbReference type="Proteomes" id="UP000240535"/>
    </source>
</evidence>
<proteinExistence type="inferred from homology"/>
<evidence type="ECO:0000313" key="3">
    <source>
        <dbReference type="EMBL" id="PSM52494.1"/>
    </source>
</evidence>
<dbReference type="EMBL" id="PDHH01000002">
    <property type="protein sequence ID" value="PSM52494.1"/>
    <property type="molecule type" value="Genomic_DNA"/>
</dbReference>
<name>A0A2P8R1X4_9BACT</name>
<dbReference type="InterPro" id="IPR022935">
    <property type="entry name" value="ClpS"/>
</dbReference>
<dbReference type="AlphaFoldDB" id="A0A2P8R1X4"/>
<dbReference type="Proteomes" id="UP000240535">
    <property type="component" value="Unassembled WGS sequence"/>
</dbReference>